<proteinExistence type="predicted"/>
<evidence type="ECO:0000313" key="3">
    <source>
        <dbReference type="Proteomes" id="UP000285794"/>
    </source>
</evidence>
<organism evidence="2 3">
    <name type="scientific">Ancylomarina euxinus</name>
    <dbReference type="NCBI Taxonomy" id="2283627"/>
    <lineage>
        <taxon>Bacteria</taxon>
        <taxon>Pseudomonadati</taxon>
        <taxon>Bacteroidota</taxon>
        <taxon>Bacteroidia</taxon>
        <taxon>Marinilabiliales</taxon>
        <taxon>Marinifilaceae</taxon>
        <taxon>Ancylomarina</taxon>
    </lineage>
</organism>
<dbReference type="EMBL" id="QQWG01000002">
    <property type="protein sequence ID" value="RRG24227.1"/>
    <property type="molecule type" value="Genomic_DNA"/>
</dbReference>
<comment type="caution">
    <text evidence="2">The sequence shown here is derived from an EMBL/GenBank/DDBJ whole genome shotgun (WGS) entry which is preliminary data.</text>
</comment>
<feature type="domain" description="DUF3850" evidence="1">
    <location>
        <begin position="2"/>
        <end position="78"/>
    </location>
</feature>
<name>A0A425Y6T7_9BACT</name>
<sequence length="86" mass="9931">MTHKLKIYPEYFVEVLLGTKPFEVRKNDRDFKIGDTLHLLEYCPDKKEFTGDSCARKVSYVLKGGSFGVEKSYVILGLQNELLEKL</sequence>
<dbReference type="Pfam" id="PF12961">
    <property type="entry name" value="DUF3850"/>
    <property type="match status" value="1"/>
</dbReference>
<gene>
    <name evidence="2" type="ORF">DWB61_03685</name>
</gene>
<dbReference type="OrthoDB" id="1700487at2"/>
<dbReference type="Gene3D" id="2.30.130.30">
    <property type="entry name" value="Hypothetical protein"/>
    <property type="match status" value="1"/>
</dbReference>
<keyword evidence="3" id="KW-1185">Reference proteome</keyword>
<evidence type="ECO:0000313" key="2">
    <source>
        <dbReference type="EMBL" id="RRG24227.1"/>
    </source>
</evidence>
<dbReference type="Proteomes" id="UP000285794">
    <property type="component" value="Unassembled WGS sequence"/>
</dbReference>
<reference evidence="2 3" key="1">
    <citation type="submission" date="2018-07" db="EMBL/GenBank/DDBJ databases">
        <title>Draft genome sequence of Ancylomarina sp. M1P.</title>
        <authorList>
            <person name="Yadav S."/>
            <person name="Villanueva L."/>
            <person name="Damste J.S.S."/>
        </authorList>
    </citation>
    <scope>NUCLEOTIDE SEQUENCE [LARGE SCALE GENOMIC DNA]</scope>
    <source>
        <strain evidence="2 3">M1P</strain>
    </source>
</reference>
<dbReference type="AlphaFoldDB" id="A0A425Y6T7"/>
<dbReference type="InterPro" id="IPR015947">
    <property type="entry name" value="PUA-like_sf"/>
</dbReference>
<dbReference type="InterPro" id="IPR039440">
    <property type="entry name" value="DUF3850"/>
</dbReference>
<accession>A0A425Y6T7</accession>
<evidence type="ECO:0000259" key="1">
    <source>
        <dbReference type="Pfam" id="PF12961"/>
    </source>
</evidence>
<dbReference type="RefSeq" id="WP_125029537.1">
    <property type="nucleotide sequence ID" value="NZ_JAPXVP010000002.1"/>
</dbReference>
<protein>
    <submittedName>
        <fullName evidence="2">DUF3850 domain-containing protein</fullName>
    </submittedName>
</protein>
<dbReference type="SUPFAM" id="SSF88697">
    <property type="entry name" value="PUA domain-like"/>
    <property type="match status" value="1"/>
</dbReference>